<dbReference type="RefSeq" id="WP_237384039.1">
    <property type="nucleotide sequence ID" value="NZ_CP071793.1"/>
</dbReference>
<keyword evidence="2" id="KW-1133">Transmembrane helix</keyword>
<feature type="domain" description="HAMP" evidence="3">
    <location>
        <begin position="391"/>
        <end position="443"/>
    </location>
</feature>
<evidence type="ECO:0000313" key="4">
    <source>
        <dbReference type="EMBL" id="QTD53939.1"/>
    </source>
</evidence>
<feature type="transmembrane region" description="Helical" evidence="2">
    <location>
        <begin position="364"/>
        <end position="390"/>
    </location>
</feature>
<reference evidence="4" key="1">
    <citation type="submission" date="2021-03" db="EMBL/GenBank/DDBJ databases">
        <title>Acanthopleuribacteraceae sp. M133.</title>
        <authorList>
            <person name="Wang G."/>
        </authorList>
    </citation>
    <scope>NUCLEOTIDE SEQUENCE</scope>
    <source>
        <strain evidence="4">M133</strain>
    </source>
</reference>
<dbReference type="InterPro" id="IPR003660">
    <property type="entry name" value="HAMP_dom"/>
</dbReference>
<dbReference type="AlphaFoldDB" id="A0A8A4TVG6"/>
<dbReference type="SMART" id="SM00331">
    <property type="entry name" value="PP2C_SIG"/>
    <property type="match status" value="1"/>
</dbReference>
<dbReference type="PANTHER" id="PTHR43156">
    <property type="entry name" value="STAGE II SPORULATION PROTEIN E-RELATED"/>
    <property type="match status" value="1"/>
</dbReference>
<dbReference type="SUPFAM" id="SSF158472">
    <property type="entry name" value="HAMP domain-like"/>
    <property type="match status" value="1"/>
</dbReference>
<evidence type="ECO:0000256" key="1">
    <source>
        <dbReference type="ARBA" id="ARBA00022801"/>
    </source>
</evidence>
<evidence type="ECO:0000313" key="5">
    <source>
        <dbReference type="Proteomes" id="UP000663929"/>
    </source>
</evidence>
<proteinExistence type="predicted"/>
<dbReference type="PANTHER" id="PTHR43156:SF2">
    <property type="entry name" value="STAGE II SPORULATION PROTEIN E"/>
    <property type="match status" value="1"/>
</dbReference>
<keyword evidence="5" id="KW-1185">Reference proteome</keyword>
<dbReference type="GO" id="GO:0007165">
    <property type="term" value="P:signal transduction"/>
    <property type="evidence" value="ECO:0007669"/>
    <property type="project" value="InterPro"/>
</dbReference>
<dbReference type="KEGG" id="scor:J3U87_15935"/>
<dbReference type="Gene3D" id="3.60.40.10">
    <property type="entry name" value="PPM-type phosphatase domain"/>
    <property type="match status" value="1"/>
</dbReference>
<dbReference type="CDD" id="cd06225">
    <property type="entry name" value="HAMP"/>
    <property type="match status" value="1"/>
</dbReference>
<feature type="transmembrane region" description="Helical" evidence="2">
    <location>
        <begin position="94"/>
        <end position="113"/>
    </location>
</feature>
<keyword evidence="2" id="KW-0812">Transmembrane</keyword>
<dbReference type="SMART" id="SM00304">
    <property type="entry name" value="HAMP"/>
    <property type="match status" value="1"/>
</dbReference>
<organism evidence="4 5">
    <name type="scientific">Sulfidibacter corallicola</name>
    <dbReference type="NCBI Taxonomy" id="2818388"/>
    <lineage>
        <taxon>Bacteria</taxon>
        <taxon>Pseudomonadati</taxon>
        <taxon>Acidobacteriota</taxon>
        <taxon>Holophagae</taxon>
        <taxon>Acanthopleuribacterales</taxon>
        <taxon>Acanthopleuribacteraceae</taxon>
        <taxon>Sulfidibacter</taxon>
    </lineage>
</organism>
<dbReference type="PROSITE" id="PS50885">
    <property type="entry name" value="HAMP"/>
    <property type="match status" value="1"/>
</dbReference>
<dbReference type="SUPFAM" id="SSF81606">
    <property type="entry name" value="PP2C-like"/>
    <property type="match status" value="1"/>
</dbReference>
<feature type="transmembrane region" description="Helical" evidence="2">
    <location>
        <begin position="16"/>
        <end position="34"/>
    </location>
</feature>
<evidence type="ECO:0000259" key="3">
    <source>
        <dbReference type="PROSITE" id="PS50885"/>
    </source>
</evidence>
<dbReference type="InterPro" id="IPR036457">
    <property type="entry name" value="PPM-type-like_dom_sf"/>
</dbReference>
<feature type="transmembrane region" description="Helical" evidence="2">
    <location>
        <begin position="64"/>
        <end position="82"/>
    </location>
</feature>
<evidence type="ECO:0000256" key="2">
    <source>
        <dbReference type="SAM" id="Phobius"/>
    </source>
</evidence>
<sequence>MNILTNILKNQHWQNWVNPLLTVLFLYLSLHYFFSSEPLYELVSQDTRTQGQAPEVTYHALPRLYLLAVSGLLFNIFFFQSLRLWARYYLNRKLFLSYLVFAIIPILTTFLFFTEMIRTGFGLYSVQAVERNLNQFTLDLSGFVGQIQTELRNTQMNERELAEFINELRKKEMPHFSKSGDCLVDVYYLSPKIPKQPLTMATIYRESEDPFDEPFTREYTEAYEWVYPSWMRDQFTDIIFKKNQIYLYHISKETHGKAGSYLVIASLPTSKTFLNKLSEAQKARITLHSENGSISSDLSEGKWYIRLLLRLFSSSWDMQVLDWQTGYYRYFGEIKFDIQPSLILGTIERVGSLNIFHEEEKEHVLQIIAGAAVALFLCELIAIIFGIYLVSYITRSLNIIALGHEKVAQGQLSYRLPYLGKDQIGAMGRSFNSMVSNIESLLQQVMEQQKYKEELRIARDIQMSLLTDVASLKWVENIAATCIPAREVGGDYYEILNADGGEVGIFIADVSGKGTSAAFYMAELKGVLIALRHLWNDPKALLMRMNEILHAALQSNVFISGAYLLINPETQRGKLARAGHCPAFHVRNDGSIHELSPPGMAIGIAKNNVFGKIMKVAEFELEPDDKLILYTDGLDEMTFHNEMYGIGRLKSVLSENAHMEVFELKDKILNDVLGFLSSGEQNDDLTLVVSGLPKRIPQPARMRKELAS</sequence>
<dbReference type="Pfam" id="PF00672">
    <property type="entry name" value="HAMP"/>
    <property type="match status" value="1"/>
</dbReference>
<keyword evidence="1" id="KW-0378">Hydrolase</keyword>
<dbReference type="Proteomes" id="UP000663929">
    <property type="component" value="Chromosome"/>
</dbReference>
<dbReference type="Pfam" id="PF07228">
    <property type="entry name" value="SpoIIE"/>
    <property type="match status" value="1"/>
</dbReference>
<keyword evidence="2" id="KW-0472">Membrane</keyword>
<dbReference type="InterPro" id="IPR001932">
    <property type="entry name" value="PPM-type_phosphatase-like_dom"/>
</dbReference>
<dbReference type="GO" id="GO:0016791">
    <property type="term" value="F:phosphatase activity"/>
    <property type="evidence" value="ECO:0007669"/>
    <property type="project" value="TreeGrafter"/>
</dbReference>
<dbReference type="InterPro" id="IPR052016">
    <property type="entry name" value="Bact_Sigma-Reg"/>
</dbReference>
<accession>A0A8A4TVG6</accession>
<dbReference type="Gene3D" id="6.10.340.10">
    <property type="match status" value="1"/>
</dbReference>
<protein>
    <submittedName>
        <fullName evidence="4">SpoIIE family protein phosphatase</fullName>
    </submittedName>
</protein>
<name>A0A8A4TVG6_SULCO</name>
<dbReference type="EMBL" id="CP071793">
    <property type="protein sequence ID" value="QTD53939.1"/>
    <property type="molecule type" value="Genomic_DNA"/>
</dbReference>
<gene>
    <name evidence="4" type="ORF">J3U87_15935</name>
</gene>
<dbReference type="GO" id="GO:0016020">
    <property type="term" value="C:membrane"/>
    <property type="evidence" value="ECO:0007669"/>
    <property type="project" value="InterPro"/>
</dbReference>